<protein>
    <submittedName>
        <fullName evidence="1">Nonstructural protein</fullName>
    </submittedName>
</protein>
<dbReference type="Pfam" id="PF20577">
    <property type="entry name" value="Phage_ORF5"/>
    <property type="match status" value="1"/>
</dbReference>
<reference evidence="1" key="1">
    <citation type="submission" date="2022-02" db="EMBL/GenBank/DDBJ databases">
        <title>Towards deciphering the DNA virus diversity associated with rodent species in the families Cricetidae and Heteromyidae.</title>
        <authorList>
            <person name="Lund M."/>
            <person name="Larsen B.B."/>
            <person name="Gryseels S."/>
            <person name="Kraberger S."/>
            <person name="Rowsey D.M."/>
            <person name="Steger L."/>
            <person name="Yule K.M."/>
            <person name="Upham N.S."/>
            <person name="Worobey M."/>
            <person name="Van Doorslaer K."/>
            <person name="Varsani A."/>
        </authorList>
    </citation>
    <scope>NUCLEOTIDE SEQUENCE</scope>
    <source>
        <strain evidence="1">UA08Rod_4967</strain>
    </source>
</reference>
<proteinExistence type="predicted"/>
<dbReference type="InterPro" id="IPR046781">
    <property type="entry name" value="Phage_ORF5"/>
</dbReference>
<sequence>MNVYAIKDEVIGFTGSIFTAQNDEAVIRNMTATVNAGDGNQMELWPKDFSAWQVATQDKVTGEIKPCQPRLICRGDSLKRGERKEESK</sequence>
<organism evidence="1">
    <name type="scientific">Sigmofec virus UA08Rod_4967</name>
    <dbReference type="NCBI Taxonomy" id="2929413"/>
    <lineage>
        <taxon>Viruses</taxon>
        <taxon>Monodnaviria</taxon>
        <taxon>Sangervirae</taxon>
        <taxon>Phixviricota</taxon>
        <taxon>Malgrandaviricetes</taxon>
        <taxon>Petitvirales</taxon>
        <taxon>Microviridae</taxon>
    </lineage>
</organism>
<evidence type="ECO:0000313" key="1">
    <source>
        <dbReference type="EMBL" id="UPW41216.1"/>
    </source>
</evidence>
<dbReference type="EMBL" id="OM869558">
    <property type="protein sequence ID" value="UPW41216.1"/>
    <property type="molecule type" value="Genomic_DNA"/>
</dbReference>
<name>A0A976R5B9_9VIRU</name>
<accession>A0A976R5B9</accession>